<dbReference type="EMBL" id="CP009245">
    <property type="protein sequence ID" value="APT84597.1"/>
    <property type="molecule type" value="Genomic_DNA"/>
</dbReference>
<dbReference type="InterPro" id="IPR006076">
    <property type="entry name" value="FAD-dep_OxRdtase"/>
</dbReference>
<protein>
    <submittedName>
        <fullName evidence="3">Sarcosine oxidase subunit beta</fullName>
    </submittedName>
</protein>
<dbReference type="PANTHER" id="PTHR13847:SF287">
    <property type="entry name" value="FAD-DEPENDENT OXIDOREDUCTASE DOMAIN-CONTAINING PROTEIN 1"/>
    <property type="match status" value="1"/>
</dbReference>
<proteinExistence type="predicted"/>
<accession>A0A1L7CFI5</accession>
<reference evidence="3 4" key="1">
    <citation type="submission" date="2014-08" db="EMBL/GenBank/DDBJ databases">
        <title>Complete genome sequence of Corynebacterium aquilae S-613T(T) (=DSM 44791(T)), isolated from the choana of a healthy golden eagle.</title>
        <authorList>
            <person name="Ruckert C."/>
            <person name="Albersmeier A."/>
            <person name="Winkler A."/>
            <person name="Kalinowski J."/>
        </authorList>
    </citation>
    <scope>NUCLEOTIDE SEQUENCE [LARGE SCALE GENOMIC DNA]</scope>
    <source>
        <strain evidence="3 4">S-613</strain>
    </source>
</reference>
<keyword evidence="1" id="KW-0560">Oxidoreductase</keyword>
<dbReference type="InterPro" id="IPR036188">
    <property type="entry name" value="FAD/NAD-bd_sf"/>
</dbReference>
<evidence type="ECO:0000313" key="3">
    <source>
        <dbReference type="EMBL" id="APT84597.1"/>
    </source>
</evidence>
<dbReference type="Gene3D" id="3.50.50.60">
    <property type="entry name" value="FAD/NAD(P)-binding domain"/>
    <property type="match status" value="1"/>
</dbReference>
<evidence type="ECO:0000313" key="4">
    <source>
        <dbReference type="Proteomes" id="UP000185478"/>
    </source>
</evidence>
<dbReference type="Gene3D" id="3.30.9.10">
    <property type="entry name" value="D-Amino Acid Oxidase, subunit A, domain 2"/>
    <property type="match status" value="1"/>
</dbReference>
<dbReference type="SUPFAM" id="SSF51905">
    <property type="entry name" value="FAD/NAD(P)-binding domain"/>
    <property type="match status" value="1"/>
</dbReference>
<dbReference type="AlphaFoldDB" id="A0A1L7CFI5"/>
<sequence>MKDLAVPLELSYTDRQPKAADVVIIGGGVMGMSAAWHLAERGVRRIVVVEQSELGSGSSAKPLGGVRANFSDEANIILGKRSLDFYGTFQENFGVDISLNRVGYLFLAHSDCEAECLAQSTQTQNALGVNSVLVTPDEAALINPYLDPASLTAASFSPQDGHASPAAVVAGLTRACLAKGVTIVNRTQVLDIDRQGDRITGVVTNRGHIATDRIVCAAGAWSGAIGDMAGVWMPVEPVRRMIGLTRQLENPHPTIPFTLDLSTTFYFHNYGNGLLLGISHMQEPGFCREFSYDWLAEFNDAASVYAPRLENPDLVGGWAGYYENTPDHNALIGAADLDGFYYITGFSGHGFLQAPAAGELLADIMLDRESFIDKEVFSAKRFGAKDRMFNEVNII</sequence>
<keyword evidence="4" id="KW-1185">Reference proteome</keyword>
<dbReference type="Proteomes" id="UP000185478">
    <property type="component" value="Chromosome"/>
</dbReference>
<dbReference type="GO" id="GO:0005737">
    <property type="term" value="C:cytoplasm"/>
    <property type="evidence" value="ECO:0007669"/>
    <property type="project" value="TreeGrafter"/>
</dbReference>
<dbReference type="OrthoDB" id="2055370at2"/>
<dbReference type="KEGG" id="caqu:CAQU_05415"/>
<name>A0A1L7CFI5_9CORY</name>
<dbReference type="PANTHER" id="PTHR13847">
    <property type="entry name" value="SARCOSINE DEHYDROGENASE-RELATED"/>
    <property type="match status" value="1"/>
</dbReference>
<organism evidence="3 4">
    <name type="scientific">Corynebacterium aquilae DSM 44791</name>
    <dbReference type="NCBI Taxonomy" id="1431546"/>
    <lineage>
        <taxon>Bacteria</taxon>
        <taxon>Bacillati</taxon>
        <taxon>Actinomycetota</taxon>
        <taxon>Actinomycetes</taxon>
        <taxon>Mycobacteriales</taxon>
        <taxon>Corynebacteriaceae</taxon>
        <taxon>Corynebacterium</taxon>
    </lineage>
</organism>
<dbReference type="RefSeq" id="WP_075725864.1">
    <property type="nucleotide sequence ID" value="NZ_CP009245.1"/>
</dbReference>
<evidence type="ECO:0000256" key="1">
    <source>
        <dbReference type="ARBA" id="ARBA00023002"/>
    </source>
</evidence>
<dbReference type="Pfam" id="PF01266">
    <property type="entry name" value="DAO"/>
    <property type="match status" value="1"/>
</dbReference>
<feature type="domain" description="FAD dependent oxidoreductase" evidence="2">
    <location>
        <begin position="21"/>
        <end position="363"/>
    </location>
</feature>
<dbReference type="GO" id="GO:0016491">
    <property type="term" value="F:oxidoreductase activity"/>
    <property type="evidence" value="ECO:0007669"/>
    <property type="project" value="UniProtKB-KW"/>
</dbReference>
<evidence type="ECO:0000259" key="2">
    <source>
        <dbReference type="Pfam" id="PF01266"/>
    </source>
</evidence>
<dbReference type="STRING" id="1431546.CAQU_05415"/>
<gene>
    <name evidence="3" type="ORF">CAQU_05415</name>
</gene>